<name>A0A6L4WQ91_9BACT</name>
<reference evidence="6 7" key="1">
    <citation type="submission" date="2019-10" db="EMBL/GenBank/DDBJ databases">
        <title>Poseidonibacter ostreae sp. nov., isolated from the gut of the Ostrea denselamellosa.</title>
        <authorList>
            <person name="Choi A."/>
        </authorList>
    </citation>
    <scope>NUCLEOTIDE SEQUENCE [LARGE SCALE GENOMIC DNA]</scope>
    <source>
        <strain evidence="4 7">SJOD-M-33</strain>
        <strain evidence="5 6">SJOD-M-5</strain>
    </source>
</reference>
<dbReference type="AlphaFoldDB" id="A0A6L4WQ91"/>
<comment type="caution">
    <text evidence="4">The sequence shown here is derived from an EMBL/GenBank/DDBJ whole genome shotgun (WGS) entry which is preliminary data.</text>
</comment>
<dbReference type="RefSeq" id="WP_152191201.1">
    <property type="nucleotide sequence ID" value="NZ_WFKI01000070.1"/>
</dbReference>
<evidence type="ECO:0000256" key="2">
    <source>
        <dbReference type="ARBA" id="ARBA00022729"/>
    </source>
</evidence>
<dbReference type="PRINTS" id="PR01805">
    <property type="entry name" value="VACJLIPOPROT"/>
</dbReference>
<proteinExistence type="inferred from homology"/>
<evidence type="ECO:0000256" key="1">
    <source>
        <dbReference type="ARBA" id="ARBA00010634"/>
    </source>
</evidence>
<feature type="chain" id="PRO_5026787147" evidence="3">
    <location>
        <begin position="23"/>
        <end position="274"/>
    </location>
</feature>
<keyword evidence="6" id="KW-1185">Reference proteome</keyword>
<dbReference type="PROSITE" id="PS51257">
    <property type="entry name" value="PROKAR_LIPOPROTEIN"/>
    <property type="match status" value="1"/>
</dbReference>
<dbReference type="EMBL" id="WFKJ01000038">
    <property type="protein sequence ID" value="KAB7889241.1"/>
    <property type="molecule type" value="Genomic_DNA"/>
</dbReference>
<dbReference type="GO" id="GO:0120010">
    <property type="term" value="P:intermembrane phospholipid transfer"/>
    <property type="evidence" value="ECO:0007669"/>
    <property type="project" value="TreeGrafter"/>
</dbReference>
<keyword evidence="2 3" id="KW-0732">Signal</keyword>
<sequence length="274" mass="30973">MKNLFFILLVIFGFTACSTKSAINTDQTAIIKQTEDNKVLIKASSDDFNEDFGEEFEGEFLKVKEVFDPLSGYNRVMTTFNDKVFIYVLNPTAKGYAYILPQTVRSGVSNFFNNLMFPLRFVNNLLQLKFENSVEELGRFLINTTFGLAGFMDPAKTEFGWEQHDEDFGQTLGFYGVGEGFHVVLPFLGPSNLRDMVGFAADSYVSALSTTGSSDLQYKIPNNMTQSVAITAADIVNSTSLRLGLYESLKKDAFDLYPYFRDLYNQRRNTLIKE</sequence>
<dbReference type="GO" id="GO:0016020">
    <property type="term" value="C:membrane"/>
    <property type="evidence" value="ECO:0007669"/>
    <property type="project" value="InterPro"/>
</dbReference>
<dbReference type="InterPro" id="IPR007428">
    <property type="entry name" value="MlaA"/>
</dbReference>
<dbReference type="Proteomes" id="UP000472839">
    <property type="component" value="Unassembled WGS sequence"/>
</dbReference>
<evidence type="ECO:0000256" key="3">
    <source>
        <dbReference type="SAM" id="SignalP"/>
    </source>
</evidence>
<dbReference type="Proteomes" id="UP000461010">
    <property type="component" value="Unassembled WGS sequence"/>
</dbReference>
<dbReference type="PANTHER" id="PTHR30035:SF3">
    <property type="entry name" value="INTERMEMBRANE PHOSPHOLIPID TRANSPORT SYSTEM LIPOPROTEIN MLAA"/>
    <property type="match status" value="1"/>
</dbReference>
<keyword evidence="4" id="KW-0449">Lipoprotein</keyword>
<evidence type="ECO:0000313" key="7">
    <source>
        <dbReference type="Proteomes" id="UP000472839"/>
    </source>
</evidence>
<gene>
    <name evidence="5" type="ORF">GBG18_11420</name>
    <name evidence="4" type="ORF">GBG19_11880</name>
</gene>
<dbReference type="Pfam" id="PF04333">
    <property type="entry name" value="MlaA"/>
    <property type="match status" value="1"/>
</dbReference>
<organism evidence="4 7">
    <name type="scientific">Poseidonibacter ostreae</name>
    <dbReference type="NCBI Taxonomy" id="2654171"/>
    <lineage>
        <taxon>Bacteria</taxon>
        <taxon>Pseudomonadati</taxon>
        <taxon>Campylobacterota</taxon>
        <taxon>Epsilonproteobacteria</taxon>
        <taxon>Campylobacterales</taxon>
        <taxon>Arcobacteraceae</taxon>
        <taxon>Poseidonibacter</taxon>
    </lineage>
</organism>
<protein>
    <submittedName>
        <fullName evidence="4">VacJ family lipoprotein</fullName>
    </submittedName>
</protein>
<accession>A0A6L4WQ91</accession>
<evidence type="ECO:0000313" key="4">
    <source>
        <dbReference type="EMBL" id="KAB7886631.1"/>
    </source>
</evidence>
<comment type="similarity">
    <text evidence="1">Belongs to the MlaA family.</text>
</comment>
<feature type="signal peptide" evidence="3">
    <location>
        <begin position="1"/>
        <end position="22"/>
    </location>
</feature>
<evidence type="ECO:0000313" key="6">
    <source>
        <dbReference type="Proteomes" id="UP000461010"/>
    </source>
</evidence>
<evidence type="ECO:0000313" key="5">
    <source>
        <dbReference type="EMBL" id="KAB7889241.1"/>
    </source>
</evidence>
<dbReference type="PANTHER" id="PTHR30035">
    <property type="entry name" value="LIPOPROTEIN VACJ-RELATED"/>
    <property type="match status" value="1"/>
</dbReference>
<dbReference type="EMBL" id="WFKK01000039">
    <property type="protein sequence ID" value="KAB7886631.1"/>
    <property type="molecule type" value="Genomic_DNA"/>
</dbReference>